<dbReference type="InterPro" id="IPR036388">
    <property type="entry name" value="WH-like_DNA-bd_sf"/>
</dbReference>
<dbReference type="InterPro" id="IPR039425">
    <property type="entry name" value="RNA_pol_sigma-70-like"/>
</dbReference>
<keyword evidence="3" id="KW-0804">Transcription</keyword>
<keyword evidence="2" id="KW-0731">Sigma factor</keyword>
<organism evidence="5 6">
    <name type="scientific">Paenibacillus motobuensis</name>
    <dbReference type="NCBI Taxonomy" id="295324"/>
    <lineage>
        <taxon>Bacteria</taxon>
        <taxon>Bacillati</taxon>
        <taxon>Bacillota</taxon>
        <taxon>Bacilli</taxon>
        <taxon>Bacillales</taxon>
        <taxon>Paenibacillaceae</taxon>
        <taxon>Paenibacillus</taxon>
    </lineage>
</organism>
<sequence length="99" mass="11537">MNAITQLMPPLQSPKQPEEQVFETESQYEMLAHLDRLPLKLRQVIVLRYYQDCSYEEIAASLNIPVGTAKSRHHLAIKRLREFIDTDTFHADREASVRV</sequence>
<evidence type="ECO:0000256" key="2">
    <source>
        <dbReference type="ARBA" id="ARBA00023082"/>
    </source>
</evidence>
<evidence type="ECO:0000259" key="4">
    <source>
        <dbReference type="Pfam" id="PF08281"/>
    </source>
</evidence>
<dbReference type="InterPro" id="IPR013324">
    <property type="entry name" value="RNA_pol_sigma_r3/r4-like"/>
</dbReference>
<reference evidence="5 6" key="1">
    <citation type="journal article" date="2019" name="Int. J. Syst. Evol. Microbiol.">
        <title>The Global Catalogue of Microorganisms (GCM) 10K type strain sequencing project: providing services to taxonomists for standard genome sequencing and annotation.</title>
        <authorList>
            <consortium name="The Broad Institute Genomics Platform"/>
            <consortium name="The Broad Institute Genome Sequencing Center for Infectious Disease"/>
            <person name="Wu L."/>
            <person name="Ma J."/>
        </authorList>
    </citation>
    <scope>NUCLEOTIDE SEQUENCE [LARGE SCALE GENOMIC DNA]</scope>
    <source>
        <strain evidence="5 6">JCM 12774</strain>
    </source>
</reference>
<name>A0ABN0YDG5_9BACL</name>
<dbReference type="PANTHER" id="PTHR43133">
    <property type="entry name" value="RNA POLYMERASE ECF-TYPE SIGMA FACTO"/>
    <property type="match status" value="1"/>
</dbReference>
<accession>A0ABN0YDG5</accession>
<evidence type="ECO:0000313" key="5">
    <source>
        <dbReference type="EMBL" id="GAA0391903.1"/>
    </source>
</evidence>
<keyword evidence="6" id="KW-1185">Reference proteome</keyword>
<evidence type="ECO:0000256" key="1">
    <source>
        <dbReference type="ARBA" id="ARBA00023015"/>
    </source>
</evidence>
<dbReference type="Proteomes" id="UP001500340">
    <property type="component" value="Unassembled WGS sequence"/>
</dbReference>
<dbReference type="Gene3D" id="1.10.10.10">
    <property type="entry name" value="Winged helix-like DNA-binding domain superfamily/Winged helix DNA-binding domain"/>
    <property type="match status" value="1"/>
</dbReference>
<dbReference type="InterPro" id="IPR014284">
    <property type="entry name" value="RNA_pol_sigma-70_dom"/>
</dbReference>
<comment type="caution">
    <text evidence="5">The sequence shown here is derived from an EMBL/GenBank/DDBJ whole genome shotgun (WGS) entry which is preliminary data.</text>
</comment>
<dbReference type="CDD" id="cd06171">
    <property type="entry name" value="Sigma70_r4"/>
    <property type="match status" value="1"/>
</dbReference>
<dbReference type="InterPro" id="IPR013249">
    <property type="entry name" value="RNA_pol_sigma70_r4_t2"/>
</dbReference>
<dbReference type="NCBIfam" id="TIGR02937">
    <property type="entry name" value="sigma70-ECF"/>
    <property type="match status" value="1"/>
</dbReference>
<keyword evidence="1" id="KW-0805">Transcription regulation</keyword>
<dbReference type="Pfam" id="PF08281">
    <property type="entry name" value="Sigma70_r4_2"/>
    <property type="match status" value="1"/>
</dbReference>
<evidence type="ECO:0000256" key="3">
    <source>
        <dbReference type="ARBA" id="ARBA00023163"/>
    </source>
</evidence>
<dbReference type="PANTHER" id="PTHR43133:SF51">
    <property type="entry name" value="RNA POLYMERASE SIGMA FACTOR"/>
    <property type="match status" value="1"/>
</dbReference>
<gene>
    <name evidence="5" type="ORF">GCM10008933_23480</name>
</gene>
<dbReference type="EMBL" id="BAAACX010000009">
    <property type="protein sequence ID" value="GAA0391903.1"/>
    <property type="molecule type" value="Genomic_DNA"/>
</dbReference>
<dbReference type="SUPFAM" id="SSF88659">
    <property type="entry name" value="Sigma3 and sigma4 domains of RNA polymerase sigma factors"/>
    <property type="match status" value="1"/>
</dbReference>
<feature type="domain" description="RNA polymerase sigma factor 70 region 4 type 2" evidence="4">
    <location>
        <begin position="34"/>
        <end position="80"/>
    </location>
</feature>
<protein>
    <recommendedName>
        <fullName evidence="4">RNA polymerase sigma factor 70 region 4 type 2 domain-containing protein</fullName>
    </recommendedName>
</protein>
<proteinExistence type="predicted"/>
<evidence type="ECO:0000313" key="6">
    <source>
        <dbReference type="Proteomes" id="UP001500340"/>
    </source>
</evidence>